<dbReference type="InterPro" id="IPR000299">
    <property type="entry name" value="FERM_domain"/>
</dbReference>
<protein>
    <submittedName>
        <fullName evidence="2">FERM domain-containing protein 4A</fullName>
    </submittedName>
</protein>
<dbReference type="PANTHER" id="PTHR46079">
    <property type="entry name" value="FERM DOMAIN-CONTAINING PROTEIN 4"/>
    <property type="match status" value="1"/>
</dbReference>
<dbReference type="Pfam" id="PF00373">
    <property type="entry name" value="FERM_M"/>
    <property type="match status" value="1"/>
</dbReference>
<dbReference type="GO" id="GO:0005923">
    <property type="term" value="C:bicellular tight junction"/>
    <property type="evidence" value="ECO:0007669"/>
    <property type="project" value="TreeGrafter"/>
</dbReference>
<dbReference type="Gene3D" id="3.10.20.90">
    <property type="entry name" value="Phosphatidylinositol 3-kinase Catalytic Subunit, Chain A, domain 1"/>
    <property type="match status" value="1"/>
</dbReference>
<dbReference type="InterPro" id="IPR035963">
    <property type="entry name" value="FERM_2"/>
</dbReference>
<accession>A0A8J6AEV4</accession>
<dbReference type="Pfam" id="PF09379">
    <property type="entry name" value="FERM_N"/>
    <property type="match status" value="1"/>
</dbReference>
<dbReference type="PROSITE" id="PS00660">
    <property type="entry name" value="FERM_1"/>
    <property type="match status" value="1"/>
</dbReference>
<dbReference type="CDD" id="cd14473">
    <property type="entry name" value="FERM_B-lobe"/>
    <property type="match status" value="1"/>
</dbReference>
<evidence type="ECO:0000259" key="1">
    <source>
        <dbReference type="PROSITE" id="PS50057"/>
    </source>
</evidence>
<evidence type="ECO:0000313" key="2">
    <source>
        <dbReference type="EMBL" id="KAG8515920.1"/>
    </source>
</evidence>
<dbReference type="InterPro" id="IPR014352">
    <property type="entry name" value="FERM/acyl-CoA-bd_prot_sf"/>
</dbReference>
<dbReference type="Proteomes" id="UP000700334">
    <property type="component" value="Unassembled WGS sequence"/>
</dbReference>
<feature type="non-terminal residue" evidence="2">
    <location>
        <position position="1"/>
    </location>
</feature>
<dbReference type="AlphaFoldDB" id="A0A8J6AEV4"/>
<dbReference type="SUPFAM" id="SSF47031">
    <property type="entry name" value="Second domain of FERM"/>
    <property type="match status" value="1"/>
</dbReference>
<dbReference type="GO" id="GO:0005912">
    <property type="term" value="C:adherens junction"/>
    <property type="evidence" value="ECO:0007669"/>
    <property type="project" value="TreeGrafter"/>
</dbReference>
<dbReference type="SUPFAM" id="SSF54236">
    <property type="entry name" value="Ubiquitin-like"/>
    <property type="match status" value="1"/>
</dbReference>
<feature type="domain" description="FERM" evidence="1">
    <location>
        <begin position="73"/>
        <end position="216"/>
    </location>
</feature>
<dbReference type="InterPro" id="IPR029071">
    <property type="entry name" value="Ubiquitin-like_domsf"/>
</dbReference>
<dbReference type="InterPro" id="IPR047176">
    <property type="entry name" value="FRMD4A/B"/>
</dbReference>
<dbReference type="InterPro" id="IPR019748">
    <property type="entry name" value="FERM_central"/>
</dbReference>
<dbReference type="FunFam" id="3.10.20.90:FF:000019">
    <property type="entry name" value="FERM domain containing 4A"/>
    <property type="match status" value="1"/>
</dbReference>
<evidence type="ECO:0000313" key="3">
    <source>
        <dbReference type="Proteomes" id="UP000700334"/>
    </source>
</evidence>
<dbReference type="Gene3D" id="1.20.80.10">
    <property type="match status" value="1"/>
</dbReference>
<name>A0A8J6AEV4_GALPY</name>
<dbReference type="InterPro" id="IPR019747">
    <property type="entry name" value="FERM_CS"/>
</dbReference>
<dbReference type="InterPro" id="IPR018979">
    <property type="entry name" value="FERM_N"/>
</dbReference>
<dbReference type="PANTHER" id="PTHR46079:SF3">
    <property type="entry name" value="FERM DOMAIN-CONTAINING PROTEIN 4A"/>
    <property type="match status" value="1"/>
</dbReference>
<comment type="caution">
    <text evidence="2">The sequence shown here is derived from an EMBL/GenBank/DDBJ whole genome shotgun (WGS) entry which is preliminary data.</text>
</comment>
<organism evidence="2 3">
    <name type="scientific">Galemys pyrenaicus</name>
    <name type="common">Iberian desman</name>
    <name type="synonym">Pyrenean desman</name>
    <dbReference type="NCBI Taxonomy" id="202257"/>
    <lineage>
        <taxon>Eukaryota</taxon>
        <taxon>Metazoa</taxon>
        <taxon>Chordata</taxon>
        <taxon>Craniata</taxon>
        <taxon>Vertebrata</taxon>
        <taxon>Euteleostomi</taxon>
        <taxon>Mammalia</taxon>
        <taxon>Eutheria</taxon>
        <taxon>Laurasiatheria</taxon>
        <taxon>Eulipotyphla</taxon>
        <taxon>Talpidae</taxon>
        <taxon>Galemys</taxon>
    </lineage>
</organism>
<reference evidence="2" key="1">
    <citation type="journal article" date="2021" name="Evol. Appl.">
        <title>The genome of the Pyrenean desman and the effects of bottlenecks and inbreeding on the genomic landscape of an endangered species.</title>
        <authorList>
            <person name="Escoda L."/>
            <person name="Castresana J."/>
        </authorList>
    </citation>
    <scope>NUCLEOTIDE SEQUENCE</scope>
    <source>
        <strain evidence="2">IBE-C5619</strain>
    </source>
</reference>
<dbReference type="EMBL" id="JAGFMF010011694">
    <property type="protein sequence ID" value="KAG8515920.1"/>
    <property type="molecule type" value="Genomic_DNA"/>
</dbReference>
<gene>
    <name evidence="2" type="ORF">J0S82_007212</name>
</gene>
<dbReference type="PROSITE" id="PS50057">
    <property type="entry name" value="FERM_3"/>
    <property type="match status" value="1"/>
</dbReference>
<dbReference type="OrthoDB" id="10063592at2759"/>
<sequence>FSAKLERKGRATKLSSLSPGHCHGTALDTPPGPGVAVLWGVVIWVGVIHRCKAHPSSPLVVVWLQRKALGSRKKLPVLQKRSPSFILFSLQPKLLAKELLDLVASHFNLKEKEYFGIAFTDETGHLNWLQLDRRVLEHDFPKKSGPVVLYFCVRFYIESISYLKDNATIELFFLNAKSCIYKELIDVDSEVVFELASYILQVSRLPSVPELYSEED</sequence>
<dbReference type="GO" id="GO:0090162">
    <property type="term" value="P:establishment of epithelial cell polarity"/>
    <property type="evidence" value="ECO:0007669"/>
    <property type="project" value="InterPro"/>
</dbReference>
<keyword evidence="3" id="KW-1185">Reference proteome</keyword>
<proteinExistence type="predicted"/>